<feature type="transmembrane region" description="Helical" evidence="1">
    <location>
        <begin position="75"/>
        <end position="96"/>
    </location>
</feature>
<organism evidence="2 3">
    <name type="scientific">Agrilactobacillus composti DSM 18527 = JCM 14202</name>
    <dbReference type="NCBI Taxonomy" id="1423734"/>
    <lineage>
        <taxon>Bacteria</taxon>
        <taxon>Bacillati</taxon>
        <taxon>Bacillota</taxon>
        <taxon>Bacilli</taxon>
        <taxon>Lactobacillales</taxon>
        <taxon>Lactobacillaceae</taxon>
        <taxon>Agrilactobacillus</taxon>
    </lineage>
</organism>
<feature type="transmembrane region" description="Helical" evidence="1">
    <location>
        <begin position="12"/>
        <end position="29"/>
    </location>
</feature>
<keyword evidence="3" id="KW-1185">Reference proteome</keyword>
<name>X0PQL9_9LACO</name>
<evidence type="ECO:0008006" key="4">
    <source>
        <dbReference type="Google" id="ProtNLM"/>
    </source>
</evidence>
<keyword evidence="1" id="KW-1133">Transmembrane helix</keyword>
<keyword evidence="1" id="KW-0472">Membrane</keyword>
<feature type="transmembrane region" description="Helical" evidence="1">
    <location>
        <begin position="108"/>
        <end position="132"/>
    </location>
</feature>
<gene>
    <name evidence="2" type="ORF">FC83_GL000638</name>
</gene>
<keyword evidence="1" id="KW-0812">Transmembrane</keyword>
<dbReference type="EMBL" id="AZGA01000077">
    <property type="protein sequence ID" value="KRM31577.1"/>
    <property type="molecule type" value="Genomic_DNA"/>
</dbReference>
<dbReference type="STRING" id="1423734.FC83_GL000638"/>
<dbReference type="Pfam" id="PF12822">
    <property type="entry name" value="ECF_trnsprt"/>
    <property type="match status" value="1"/>
</dbReference>
<dbReference type="GO" id="GO:0022857">
    <property type="term" value="F:transmembrane transporter activity"/>
    <property type="evidence" value="ECO:0007669"/>
    <property type="project" value="InterPro"/>
</dbReference>
<proteinExistence type="predicted"/>
<dbReference type="OrthoDB" id="9809154at2"/>
<protein>
    <recommendedName>
        <fullName evidence="4">ECF transporter S component</fullName>
    </recommendedName>
</protein>
<dbReference type="RefSeq" id="WP_035451981.1">
    <property type="nucleotide sequence ID" value="NZ_AZGA01000077.1"/>
</dbReference>
<reference evidence="2 3" key="1">
    <citation type="journal article" date="2015" name="Genome Announc.">
        <title>Expanding the biotechnology potential of lactobacilli through comparative genomics of 213 strains and associated genera.</title>
        <authorList>
            <person name="Sun Z."/>
            <person name="Harris H.M."/>
            <person name="McCann A."/>
            <person name="Guo C."/>
            <person name="Argimon S."/>
            <person name="Zhang W."/>
            <person name="Yang X."/>
            <person name="Jeffery I.B."/>
            <person name="Cooney J.C."/>
            <person name="Kagawa T.F."/>
            <person name="Liu W."/>
            <person name="Song Y."/>
            <person name="Salvetti E."/>
            <person name="Wrobel A."/>
            <person name="Rasinkangas P."/>
            <person name="Parkhill J."/>
            <person name="Rea M.C."/>
            <person name="O'Sullivan O."/>
            <person name="Ritari J."/>
            <person name="Douillard F.P."/>
            <person name="Paul Ross R."/>
            <person name="Yang R."/>
            <person name="Briner A.E."/>
            <person name="Felis G.E."/>
            <person name="de Vos W.M."/>
            <person name="Barrangou R."/>
            <person name="Klaenhammer T.R."/>
            <person name="Caufield P.W."/>
            <person name="Cui Y."/>
            <person name="Zhang H."/>
            <person name="O'Toole P.W."/>
        </authorList>
    </citation>
    <scope>NUCLEOTIDE SEQUENCE [LARGE SCALE GENOMIC DNA]</scope>
    <source>
        <strain evidence="2 3">DSM 18527</strain>
    </source>
</reference>
<evidence type="ECO:0000256" key="1">
    <source>
        <dbReference type="SAM" id="Phobius"/>
    </source>
</evidence>
<dbReference type="AlphaFoldDB" id="X0PQL9"/>
<dbReference type="PATRIC" id="fig|1423734.3.peg.644"/>
<feature type="transmembrane region" description="Helical" evidence="1">
    <location>
        <begin position="41"/>
        <end position="69"/>
    </location>
</feature>
<evidence type="ECO:0000313" key="3">
    <source>
        <dbReference type="Proteomes" id="UP000051236"/>
    </source>
</evidence>
<sequence>MKETPAKWITKTAIFLAILIAFQAVTAPLQMTLITGSLVNLTLIMTVILAGLSSGITVAAISPIMAFMVGIGPKLLPLIPCIMVGNVVLVLIWYFVVMKLRLSDIVKYVIATISAAVVKFIVLYLLVVQMMIPLLGIPAMQSKLISTMFSLPQLITALIGGVIAILLLPMLTNVARKKGWN</sequence>
<comment type="caution">
    <text evidence="2">The sequence shown here is derived from an EMBL/GenBank/DDBJ whole genome shotgun (WGS) entry which is preliminary data.</text>
</comment>
<feature type="transmembrane region" description="Helical" evidence="1">
    <location>
        <begin position="144"/>
        <end position="168"/>
    </location>
</feature>
<accession>X0PQL9</accession>
<dbReference type="InterPro" id="IPR024529">
    <property type="entry name" value="ECF_trnsprt_substrate-spec"/>
</dbReference>
<evidence type="ECO:0000313" key="2">
    <source>
        <dbReference type="EMBL" id="KRM31577.1"/>
    </source>
</evidence>
<dbReference type="Proteomes" id="UP000051236">
    <property type="component" value="Unassembled WGS sequence"/>
</dbReference>